<dbReference type="Proteomes" id="UP000233551">
    <property type="component" value="Unassembled WGS sequence"/>
</dbReference>
<evidence type="ECO:0000313" key="2">
    <source>
        <dbReference type="Proteomes" id="UP000233551"/>
    </source>
</evidence>
<gene>
    <name evidence="1" type="ORF">CRG98_017741</name>
</gene>
<protein>
    <submittedName>
        <fullName evidence="1">Uncharacterized protein</fullName>
    </submittedName>
</protein>
<dbReference type="EMBL" id="PGOL01001001">
    <property type="protein sequence ID" value="PKI61843.1"/>
    <property type="molecule type" value="Genomic_DNA"/>
</dbReference>
<comment type="caution">
    <text evidence="1">The sequence shown here is derived from an EMBL/GenBank/DDBJ whole genome shotgun (WGS) entry which is preliminary data.</text>
</comment>
<keyword evidence="2" id="KW-1185">Reference proteome</keyword>
<sequence length="101" mass="11784">MACGIARDVGDWSFEFTWASSTLKGRVVHTIVLKIAWNGYIYSTWRARNLKLHDADCVTEEAIWLWIRGAVRARMMGVKDIHRRVHTENQGQLMEQWQVPL</sequence>
<organism evidence="1 2">
    <name type="scientific">Punica granatum</name>
    <name type="common">Pomegranate</name>
    <dbReference type="NCBI Taxonomy" id="22663"/>
    <lineage>
        <taxon>Eukaryota</taxon>
        <taxon>Viridiplantae</taxon>
        <taxon>Streptophyta</taxon>
        <taxon>Embryophyta</taxon>
        <taxon>Tracheophyta</taxon>
        <taxon>Spermatophyta</taxon>
        <taxon>Magnoliopsida</taxon>
        <taxon>eudicotyledons</taxon>
        <taxon>Gunneridae</taxon>
        <taxon>Pentapetalae</taxon>
        <taxon>rosids</taxon>
        <taxon>malvids</taxon>
        <taxon>Myrtales</taxon>
        <taxon>Lythraceae</taxon>
        <taxon>Punica</taxon>
    </lineage>
</organism>
<accession>A0A2I0K197</accession>
<reference evidence="1 2" key="1">
    <citation type="submission" date="2017-11" db="EMBL/GenBank/DDBJ databases">
        <title>De-novo sequencing of pomegranate (Punica granatum L.) genome.</title>
        <authorList>
            <person name="Akparov Z."/>
            <person name="Amiraslanov A."/>
            <person name="Hajiyeva S."/>
            <person name="Abbasov M."/>
            <person name="Kaur K."/>
            <person name="Hamwieh A."/>
            <person name="Solovyev V."/>
            <person name="Salamov A."/>
            <person name="Braich B."/>
            <person name="Kosarev P."/>
            <person name="Mahmoud A."/>
            <person name="Hajiyev E."/>
            <person name="Babayeva S."/>
            <person name="Izzatullayeva V."/>
            <person name="Mammadov A."/>
            <person name="Mammadov A."/>
            <person name="Sharifova S."/>
            <person name="Ojaghi J."/>
            <person name="Eynullazada K."/>
            <person name="Bayramov B."/>
            <person name="Abdulazimova A."/>
            <person name="Shahmuradov I."/>
        </authorList>
    </citation>
    <scope>NUCLEOTIDE SEQUENCE [LARGE SCALE GENOMIC DNA]</scope>
    <source>
        <strain evidence="2">cv. AG2017</strain>
        <tissue evidence="1">Leaf</tissue>
    </source>
</reference>
<dbReference type="AlphaFoldDB" id="A0A2I0K197"/>
<evidence type="ECO:0000313" key="1">
    <source>
        <dbReference type="EMBL" id="PKI61843.1"/>
    </source>
</evidence>
<proteinExistence type="predicted"/>
<name>A0A2I0K197_PUNGR</name>